<evidence type="ECO:0000256" key="7">
    <source>
        <dbReference type="SAM" id="Phobius"/>
    </source>
</evidence>
<feature type="transmembrane region" description="Helical" evidence="7">
    <location>
        <begin position="109"/>
        <end position="133"/>
    </location>
</feature>
<keyword evidence="4 7" id="KW-1133">Transmembrane helix</keyword>
<comment type="subcellular location">
    <subcellularLocation>
        <location evidence="1">Endomembrane system</location>
        <topology evidence="1">Multi-pass membrane protein</topology>
    </subcellularLocation>
    <subcellularLocation>
        <location evidence="2">Lysosome membrane</location>
    </subcellularLocation>
</comment>
<evidence type="ECO:0000313" key="9">
    <source>
        <dbReference type="RefSeq" id="XP_014667457.1"/>
    </source>
</evidence>
<keyword evidence="8" id="KW-1185">Reference proteome</keyword>
<gene>
    <name evidence="9" type="primary">LOC106809027</name>
</gene>
<evidence type="ECO:0000256" key="3">
    <source>
        <dbReference type="ARBA" id="ARBA00022692"/>
    </source>
</evidence>
<evidence type="ECO:0000256" key="1">
    <source>
        <dbReference type="ARBA" id="ARBA00004127"/>
    </source>
</evidence>
<feature type="transmembrane region" description="Helical" evidence="7">
    <location>
        <begin position="288"/>
        <end position="312"/>
    </location>
</feature>
<protein>
    <submittedName>
        <fullName evidence="9">Integral membrane protein GPR137B-like</fullName>
    </submittedName>
</protein>
<feature type="transmembrane region" description="Helical" evidence="7">
    <location>
        <begin position="153"/>
        <end position="175"/>
    </location>
</feature>
<evidence type="ECO:0000256" key="4">
    <source>
        <dbReference type="ARBA" id="ARBA00022989"/>
    </source>
</evidence>
<organism evidence="8 9">
    <name type="scientific">Priapulus caudatus</name>
    <name type="common">Priapulid worm</name>
    <dbReference type="NCBI Taxonomy" id="37621"/>
    <lineage>
        <taxon>Eukaryota</taxon>
        <taxon>Metazoa</taxon>
        <taxon>Ecdysozoa</taxon>
        <taxon>Scalidophora</taxon>
        <taxon>Priapulida</taxon>
        <taxon>Priapulimorpha</taxon>
        <taxon>Priapulimorphida</taxon>
        <taxon>Priapulidae</taxon>
        <taxon>Priapulus</taxon>
    </lineage>
</organism>
<accession>A0ABM1E5I6</accession>
<dbReference type="CDD" id="cd21464">
    <property type="entry name" value="7tm_GPR137"/>
    <property type="match status" value="1"/>
</dbReference>
<dbReference type="PANTHER" id="PTHR15146">
    <property type="entry name" value="INTEGRAL MEMBRANE PROTEIN GPR137"/>
    <property type="match status" value="1"/>
</dbReference>
<dbReference type="InterPro" id="IPR029723">
    <property type="entry name" value="GPR137"/>
</dbReference>
<evidence type="ECO:0000256" key="5">
    <source>
        <dbReference type="ARBA" id="ARBA00023136"/>
    </source>
</evidence>
<feature type="transmembrane region" description="Helical" evidence="7">
    <location>
        <begin position="75"/>
        <end position="97"/>
    </location>
</feature>
<keyword evidence="6" id="KW-0458">Lysosome</keyword>
<feature type="transmembrane region" description="Helical" evidence="7">
    <location>
        <begin position="234"/>
        <end position="253"/>
    </location>
</feature>
<sequence length="428" mass="48620">MMKMTQIDVEEVTPLPSLVQDMEPTSFIVPAVIPSVRLSLSAVYTTLYALLFVAVLTQLFLILYYRHKRLSYQSIFLFLCLVWSGLRTTLFCFYFESSNVILANNLGTFWYWLLYCLPVCLQFLTLCLLVEFFTQMVFRAKARYEPSKYKKPFYISLVVAMLVFTIVNIVCAVVTKTYQQDIHQSVPIALFYLRVIVNDGLFITYGVLLSISLYKLTKTASSNLLLEARGTTKCQAMTAGVFIILLYTSRAAYNMLVVLSHDSRLPNFGYSWSNVSDQGDLVGQDPTYVYVVFGVILFIWEFLPTLIVIIFFRVRSPEGTLRATEIVSSRSFGSRAYFFDNPRRYDSEESLVPQSGTPSWSHDAALATSPSSHSVNSALMYQASQLSYGSVGGYPGLWSQSYGTPPHQGRLHRYHSQQFRDVSQTLSE</sequence>
<feature type="transmembrane region" description="Helical" evidence="7">
    <location>
        <begin position="195"/>
        <end position="214"/>
    </location>
</feature>
<evidence type="ECO:0000256" key="6">
    <source>
        <dbReference type="ARBA" id="ARBA00023228"/>
    </source>
</evidence>
<proteinExistence type="predicted"/>
<reference evidence="9" key="1">
    <citation type="submission" date="2025-08" db="UniProtKB">
        <authorList>
            <consortium name="RefSeq"/>
        </authorList>
    </citation>
    <scope>IDENTIFICATION</scope>
</reference>
<dbReference type="PANTHER" id="PTHR15146:SF3">
    <property type="entry name" value="THH1_TOM1_TOM3 DOMAIN-CONTAINING PROTEIN"/>
    <property type="match status" value="1"/>
</dbReference>
<feature type="transmembrane region" description="Helical" evidence="7">
    <location>
        <begin position="42"/>
        <end position="63"/>
    </location>
</feature>
<dbReference type="GeneID" id="106809027"/>
<evidence type="ECO:0000256" key="2">
    <source>
        <dbReference type="ARBA" id="ARBA00004656"/>
    </source>
</evidence>
<name>A0ABM1E5I6_PRICU</name>
<evidence type="ECO:0000313" key="8">
    <source>
        <dbReference type="Proteomes" id="UP000695022"/>
    </source>
</evidence>
<keyword evidence="3 7" id="KW-0812">Transmembrane</keyword>
<dbReference type="RefSeq" id="XP_014667457.1">
    <property type="nucleotide sequence ID" value="XM_014811971.1"/>
</dbReference>
<dbReference type="Proteomes" id="UP000695022">
    <property type="component" value="Unplaced"/>
</dbReference>
<keyword evidence="5 7" id="KW-0472">Membrane</keyword>